<name>A0AAV1J952_9NEOP</name>
<sequence length="132" mass="15129">MKLVLTFRGTVVRRSRAQHHSAGHGSNLIRRRRPHCKLVLRASLDSNGKIHVTSTSIRHSRYRRTAVAQQENQRAEISMNDIMDRLLTRTRCDNGAGCSATGVRHYTAIDSWNRSALKKYERIDNIFNVMSL</sequence>
<proteinExistence type="predicted"/>
<evidence type="ECO:0000313" key="2">
    <source>
        <dbReference type="Proteomes" id="UP001497472"/>
    </source>
</evidence>
<dbReference type="AlphaFoldDB" id="A0AAV1J952"/>
<dbReference type="Proteomes" id="UP001497472">
    <property type="component" value="Unassembled WGS sequence"/>
</dbReference>
<protein>
    <submittedName>
        <fullName evidence="1">Uncharacterized protein</fullName>
    </submittedName>
</protein>
<organism evidence="1 2">
    <name type="scientific">Leptosia nina</name>
    <dbReference type="NCBI Taxonomy" id="320188"/>
    <lineage>
        <taxon>Eukaryota</taxon>
        <taxon>Metazoa</taxon>
        <taxon>Ecdysozoa</taxon>
        <taxon>Arthropoda</taxon>
        <taxon>Hexapoda</taxon>
        <taxon>Insecta</taxon>
        <taxon>Pterygota</taxon>
        <taxon>Neoptera</taxon>
        <taxon>Endopterygota</taxon>
        <taxon>Lepidoptera</taxon>
        <taxon>Glossata</taxon>
        <taxon>Ditrysia</taxon>
        <taxon>Papilionoidea</taxon>
        <taxon>Pieridae</taxon>
        <taxon>Pierinae</taxon>
        <taxon>Leptosia</taxon>
    </lineage>
</organism>
<keyword evidence="2" id="KW-1185">Reference proteome</keyword>
<accession>A0AAV1J952</accession>
<evidence type="ECO:0000313" key="1">
    <source>
        <dbReference type="EMBL" id="CAK1544995.1"/>
    </source>
</evidence>
<gene>
    <name evidence="1" type="ORF">LNINA_LOCUS4692</name>
</gene>
<dbReference type="EMBL" id="CAVLEF010000006">
    <property type="protein sequence ID" value="CAK1544995.1"/>
    <property type="molecule type" value="Genomic_DNA"/>
</dbReference>
<reference evidence="1 2" key="1">
    <citation type="submission" date="2023-11" db="EMBL/GenBank/DDBJ databases">
        <authorList>
            <person name="Okamura Y."/>
        </authorList>
    </citation>
    <scope>NUCLEOTIDE SEQUENCE [LARGE SCALE GENOMIC DNA]</scope>
</reference>
<comment type="caution">
    <text evidence="1">The sequence shown here is derived from an EMBL/GenBank/DDBJ whole genome shotgun (WGS) entry which is preliminary data.</text>
</comment>